<evidence type="ECO:0000256" key="5">
    <source>
        <dbReference type="ARBA" id="ARBA00022513"/>
    </source>
</evidence>
<feature type="signal peptide" evidence="15">
    <location>
        <begin position="1"/>
        <end position="22"/>
    </location>
</feature>
<evidence type="ECO:0000256" key="1">
    <source>
        <dbReference type="ARBA" id="ARBA00004613"/>
    </source>
</evidence>
<evidence type="ECO:0000256" key="12">
    <source>
        <dbReference type="ARBA" id="ARBA00023313"/>
    </source>
</evidence>
<dbReference type="InterPro" id="IPR036172">
    <property type="entry name" value="ApoA-II_sf"/>
</dbReference>
<dbReference type="Pfam" id="PF05355">
    <property type="entry name" value="Apo-CII"/>
    <property type="match status" value="1"/>
</dbReference>
<dbReference type="Gene3D" id="1.10.1440.10">
    <property type="entry name" value="Apolipoprotein C-II"/>
    <property type="match status" value="1"/>
</dbReference>
<dbReference type="GO" id="GO:0016042">
    <property type="term" value="P:lipid catabolic process"/>
    <property type="evidence" value="ECO:0007669"/>
    <property type="project" value="UniProtKB-UniRule"/>
</dbReference>
<keyword evidence="5 14" id="KW-0162">Chylomicron</keyword>
<evidence type="ECO:0000256" key="4">
    <source>
        <dbReference type="ARBA" id="ARBA00022448"/>
    </source>
</evidence>
<dbReference type="SUPFAM" id="SSF82936">
    <property type="entry name" value="Apolipoprotein A-II"/>
    <property type="match status" value="1"/>
</dbReference>
<keyword evidence="4 14" id="KW-0813">Transport</keyword>
<comment type="similarity">
    <text evidence="2 14">Belongs to the apolipoprotein C2 family.</text>
</comment>
<evidence type="ECO:0000256" key="2">
    <source>
        <dbReference type="ARBA" id="ARBA00007221"/>
    </source>
</evidence>
<evidence type="ECO:0000313" key="16">
    <source>
        <dbReference type="EMBL" id="CAH2319000.1"/>
    </source>
</evidence>
<accession>A0AAD1TAH1</accession>
<evidence type="ECO:0000256" key="7">
    <source>
        <dbReference type="ARBA" id="ARBA00022710"/>
    </source>
</evidence>
<dbReference type="GO" id="GO:0042157">
    <property type="term" value="P:lipoprotein metabolic process"/>
    <property type="evidence" value="ECO:0007669"/>
    <property type="project" value="InterPro"/>
</dbReference>
<evidence type="ECO:0000256" key="14">
    <source>
        <dbReference type="RuleBase" id="RU368054"/>
    </source>
</evidence>
<name>A0AAD1TAH1_PELCU</name>
<keyword evidence="14 15" id="KW-0732">Signal</keyword>
<evidence type="ECO:0000256" key="6">
    <source>
        <dbReference type="ARBA" id="ARBA00022525"/>
    </source>
</evidence>
<evidence type="ECO:0000256" key="8">
    <source>
        <dbReference type="ARBA" id="ARBA00022850"/>
    </source>
</evidence>
<reference evidence="16" key="1">
    <citation type="submission" date="2022-03" db="EMBL/GenBank/DDBJ databases">
        <authorList>
            <person name="Alioto T."/>
            <person name="Alioto T."/>
            <person name="Gomez Garrido J."/>
        </authorList>
    </citation>
    <scope>NUCLEOTIDE SEQUENCE</scope>
</reference>
<keyword evidence="7 14" id="KW-0427">LDL</keyword>
<dbReference type="EMBL" id="OW240921">
    <property type="protein sequence ID" value="CAH2319000.1"/>
    <property type="molecule type" value="Genomic_DNA"/>
</dbReference>
<dbReference type="AlphaFoldDB" id="A0AAD1TAH1"/>
<keyword evidence="10 14" id="KW-0445">Lipid transport</keyword>
<comment type="function">
    <text evidence="14">Component of chylomicrons, very low-density lipoproteins (VLDL), low-density lipoproteins (LDL), and high-density lipoproteins (HDL) in plasma. Plays an important role in lipoprotein metabolism as an activator of lipoprotein lipase.</text>
</comment>
<dbReference type="GO" id="GO:0008289">
    <property type="term" value="F:lipid binding"/>
    <property type="evidence" value="ECO:0007669"/>
    <property type="project" value="InterPro"/>
</dbReference>
<feature type="chain" id="PRO_5042267750" description="Apolipoprotein C-II" evidence="15">
    <location>
        <begin position="23"/>
        <end position="97"/>
    </location>
</feature>
<sequence>MNPTQVTAVSLLLLLLSTGIQSYRIQKREEPPTYLSQVQNVLSSSFEQASTKAKELFDKVRIPAVEEKVKDAYEKTSSYVTPYLNIFYDQAYHWLYE</sequence>
<keyword evidence="12 14" id="KW-0850">VLDL</keyword>
<keyword evidence="11 14" id="KW-0443">Lipid metabolism</keyword>
<dbReference type="PANTHER" id="PTHR16566:SF0">
    <property type="entry name" value="APOLIPOPROTEIN C-II"/>
    <property type="match status" value="1"/>
</dbReference>
<gene>
    <name evidence="16" type="ORF">PECUL_23A056390</name>
</gene>
<proteinExistence type="inferred from homology"/>
<evidence type="ECO:0000256" key="13">
    <source>
        <dbReference type="ARBA" id="ARBA00031176"/>
    </source>
</evidence>
<protein>
    <recommendedName>
        <fullName evidence="3 14">Apolipoprotein C-II</fullName>
        <shortName evidence="14">Apo-CII</shortName>
        <shortName evidence="14">ApoC-II</shortName>
    </recommendedName>
    <alternativeName>
        <fullName evidence="13 14">Apolipoprotein C2</fullName>
    </alternativeName>
</protein>
<dbReference type="GO" id="GO:0043274">
    <property type="term" value="F:phospholipase binding"/>
    <property type="evidence" value="ECO:0007669"/>
    <property type="project" value="TreeGrafter"/>
</dbReference>
<dbReference type="InterPro" id="IPR023121">
    <property type="entry name" value="ApoC-II_dom_sf"/>
</dbReference>
<dbReference type="PANTHER" id="PTHR16566">
    <property type="entry name" value="APOLIPOPROTEIN C-II"/>
    <property type="match status" value="1"/>
</dbReference>
<evidence type="ECO:0000256" key="9">
    <source>
        <dbReference type="ARBA" id="ARBA00022963"/>
    </source>
</evidence>
<organism evidence="16 17">
    <name type="scientific">Pelobates cultripes</name>
    <name type="common">Western spadefoot toad</name>
    <dbReference type="NCBI Taxonomy" id="61616"/>
    <lineage>
        <taxon>Eukaryota</taxon>
        <taxon>Metazoa</taxon>
        <taxon>Chordata</taxon>
        <taxon>Craniata</taxon>
        <taxon>Vertebrata</taxon>
        <taxon>Euteleostomi</taxon>
        <taxon>Amphibia</taxon>
        <taxon>Batrachia</taxon>
        <taxon>Anura</taxon>
        <taxon>Pelobatoidea</taxon>
        <taxon>Pelobatidae</taxon>
        <taxon>Pelobates</taxon>
    </lineage>
</organism>
<keyword evidence="8 14" id="KW-0345">HDL</keyword>
<keyword evidence="17" id="KW-1185">Reference proteome</keyword>
<evidence type="ECO:0000256" key="3">
    <source>
        <dbReference type="ARBA" id="ARBA00013947"/>
    </source>
</evidence>
<dbReference type="Proteomes" id="UP001295444">
    <property type="component" value="Chromosome 10"/>
</dbReference>
<dbReference type="GO" id="GO:0034361">
    <property type="term" value="C:very-low-density lipoprotein particle"/>
    <property type="evidence" value="ECO:0007669"/>
    <property type="project" value="UniProtKB-UniRule"/>
</dbReference>
<evidence type="ECO:0000313" key="17">
    <source>
        <dbReference type="Proteomes" id="UP001295444"/>
    </source>
</evidence>
<dbReference type="GO" id="GO:0060697">
    <property type="term" value="P:positive regulation of phospholipid catabolic process"/>
    <property type="evidence" value="ECO:0007669"/>
    <property type="project" value="TreeGrafter"/>
</dbReference>
<dbReference type="GO" id="GO:0034364">
    <property type="term" value="C:high-density lipoprotein particle"/>
    <property type="evidence" value="ECO:0007669"/>
    <property type="project" value="UniProtKB-KW"/>
</dbReference>
<evidence type="ECO:0000256" key="15">
    <source>
        <dbReference type="SAM" id="SignalP"/>
    </source>
</evidence>
<dbReference type="GO" id="GO:0034362">
    <property type="term" value="C:low-density lipoprotein particle"/>
    <property type="evidence" value="ECO:0007669"/>
    <property type="project" value="UniProtKB-UniRule"/>
</dbReference>
<evidence type="ECO:0000256" key="10">
    <source>
        <dbReference type="ARBA" id="ARBA00023055"/>
    </source>
</evidence>
<dbReference type="GO" id="GO:0042627">
    <property type="term" value="C:chylomicron"/>
    <property type="evidence" value="ECO:0007669"/>
    <property type="project" value="UniProtKB-UniRule"/>
</dbReference>
<dbReference type="GO" id="GO:0006869">
    <property type="term" value="P:lipid transport"/>
    <property type="evidence" value="ECO:0007669"/>
    <property type="project" value="UniProtKB-UniRule"/>
</dbReference>
<keyword evidence="9 14" id="KW-0442">Lipid degradation</keyword>
<evidence type="ECO:0000256" key="11">
    <source>
        <dbReference type="ARBA" id="ARBA00023098"/>
    </source>
</evidence>
<dbReference type="GO" id="GO:0016004">
    <property type="term" value="F:phospholipase activator activity"/>
    <property type="evidence" value="ECO:0007669"/>
    <property type="project" value="TreeGrafter"/>
</dbReference>
<comment type="subcellular location">
    <subcellularLocation>
        <location evidence="1 14">Secreted</location>
    </subcellularLocation>
</comment>
<keyword evidence="6 14" id="KW-0964">Secreted</keyword>
<dbReference type="InterPro" id="IPR008019">
    <property type="entry name" value="Apo-CII"/>
</dbReference>